<feature type="region of interest" description="Disordered" evidence="1">
    <location>
        <begin position="344"/>
        <end position="364"/>
    </location>
</feature>
<feature type="compositionally biased region" description="Polar residues" evidence="1">
    <location>
        <begin position="528"/>
        <end position="537"/>
    </location>
</feature>
<feature type="region of interest" description="Disordered" evidence="1">
    <location>
        <begin position="528"/>
        <end position="565"/>
    </location>
</feature>
<feature type="region of interest" description="Disordered" evidence="1">
    <location>
        <begin position="599"/>
        <end position="657"/>
    </location>
</feature>
<accession>A0A3M7H748</accession>
<reference evidence="2 3" key="1">
    <citation type="journal article" date="2018" name="BMC Genomics">
        <title>Genomic evidence for intraspecific hybridization in a clonal and extremely halotolerant yeast.</title>
        <authorList>
            <person name="Gostincar C."/>
            <person name="Stajich J.E."/>
            <person name="Zupancic J."/>
            <person name="Zalar P."/>
            <person name="Gunde-Cimerman N."/>
        </authorList>
    </citation>
    <scope>NUCLEOTIDE SEQUENCE [LARGE SCALE GENOMIC DNA]</scope>
    <source>
        <strain evidence="2 3">EXF-171</strain>
    </source>
</reference>
<feature type="compositionally biased region" description="Polar residues" evidence="1">
    <location>
        <begin position="98"/>
        <end position="107"/>
    </location>
</feature>
<organism evidence="2 3">
    <name type="scientific">Hortaea werneckii</name>
    <name type="common">Black yeast</name>
    <name type="synonym">Cladosporium werneckii</name>
    <dbReference type="NCBI Taxonomy" id="91943"/>
    <lineage>
        <taxon>Eukaryota</taxon>
        <taxon>Fungi</taxon>
        <taxon>Dikarya</taxon>
        <taxon>Ascomycota</taxon>
        <taxon>Pezizomycotina</taxon>
        <taxon>Dothideomycetes</taxon>
        <taxon>Dothideomycetidae</taxon>
        <taxon>Mycosphaerellales</taxon>
        <taxon>Teratosphaeriaceae</taxon>
        <taxon>Hortaea</taxon>
    </lineage>
</organism>
<feature type="region of interest" description="Disordered" evidence="1">
    <location>
        <begin position="197"/>
        <end position="253"/>
    </location>
</feature>
<comment type="caution">
    <text evidence="2">The sequence shown here is derived from an EMBL/GenBank/DDBJ whole genome shotgun (WGS) entry which is preliminary data.</text>
</comment>
<dbReference type="Proteomes" id="UP000281468">
    <property type="component" value="Unassembled WGS sequence"/>
</dbReference>
<feature type="compositionally biased region" description="Polar residues" evidence="1">
    <location>
        <begin position="485"/>
        <end position="494"/>
    </location>
</feature>
<evidence type="ECO:0000313" key="2">
    <source>
        <dbReference type="EMBL" id="RMZ09159.1"/>
    </source>
</evidence>
<evidence type="ECO:0000256" key="1">
    <source>
        <dbReference type="SAM" id="MobiDB-lite"/>
    </source>
</evidence>
<feature type="compositionally biased region" description="Basic and acidic residues" evidence="1">
    <location>
        <begin position="201"/>
        <end position="229"/>
    </location>
</feature>
<dbReference type="VEuPathDB" id="FungiDB:BTJ68_03482"/>
<feature type="region of interest" description="Disordered" evidence="1">
    <location>
        <begin position="123"/>
        <end position="175"/>
    </location>
</feature>
<proteinExistence type="predicted"/>
<dbReference type="AlphaFoldDB" id="A0A3M7H748"/>
<feature type="compositionally biased region" description="Polar residues" evidence="1">
    <location>
        <begin position="129"/>
        <end position="138"/>
    </location>
</feature>
<feature type="compositionally biased region" description="Basic and acidic residues" evidence="1">
    <location>
        <begin position="143"/>
        <end position="157"/>
    </location>
</feature>
<protein>
    <submittedName>
        <fullName evidence="2">Uncharacterized protein</fullName>
    </submittedName>
</protein>
<dbReference type="PROSITE" id="PS51257">
    <property type="entry name" value="PROKAR_LIPOPROTEIN"/>
    <property type="match status" value="1"/>
</dbReference>
<name>A0A3M7H748_HORWE</name>
<feature type="compositionally biased region" description="Polar residues" evidence="1">
    <location>
        <begin position="643"/>
        <end position="657"/>
    </location>
</feature>
<gene>
    <name evidence="2" type="ORF">D0862_03721</name>
</gene>
<dbReference type="EMBL" id="QWIQ01000083">
    <property type="protein sequence ID" value="RMZ09159.1"/>
    <property type="molecule type" value="Genomic_DNA"/>
</dbReference>
<feature type="compositionally biased region" description="Polar residues" evidence="1">
    <location>
        <begin position="599"/>
        <end position="621"/>
    </location>
</feature>
<feature type="region of interest" description="Disordered" evidence="1">
    <location>
        <begin position="72"/>
        <end position="109"/>
    </location>
</feature>
<sequence length="657" mass="71440">MEVHRSFLSSLTWRLSRNVMPAAFQPQFSTAACASMGRKKLSSVTTPKGIGATSLVSQAIRARTQLSPSFAAENSQQHVKSAAVARRGPLRDLDPNNILPTPATQPSLKIANSDDDLAIMEEEEASCEPPQSTRATRSGRQKVNYDMKYHPMDEVTRPKRAAKRTPASCPPKTSIKIDLETSDASSIIDLDLLSGDDESELESKNSDNELVREPDPRGTRHSARSEARKAVNYSRKHHPQDHGLPGFQNRAKRIKLERPNAVRKKLHPEVGLDDEDIVGLHQGSDGPEGSYTGIEGDFDHQSGDDFQTNGRSLGGKERLCSSLKHFASLKDDNRSATLEEAAVANSTDNEFARDDHPTESPLEGSSEIDYMDLFIAETPDKPEAQISSLTASTKNKGSLEEQAQLQRVYASLTIVKPYLSGYQGYILNPSAVPFEISDVQKVDQVSFQPQELDEPATGSPFTEADTTSVIGMPKESQQELDKNQETATQANPASKSFACFDESSVNQKRGSLSSSSNTLCAVDESNPRVLTSSLSPNDTKEGSGSMRSDIPVSAQPQQPSVEDADVHDLFPNYASDTHANHEIEKDLLSPLLISLGQNESPAIQATTGDSELPSTRAQSFASAEDTNELPPSGQGDHGKQDRNILTQSPANDTWQSS</sequence>
<feature type="region of interest" description="Disordered" evidence="1">
    <location>
        <begin position="475"/>
        <end position="494"/>
    </location>
</feature>
<evidence type="ECO:0000313" key="3">
    <source>
        <dbReference type="Proteomes" id="UP000281468"/>
    </source>
</evidence>